<dbReference type="GO" id="GO:0006071">
    <property type="term" value="P:glycerol metabolic process"/>
    <property type="evidence" value="ECO:0007669"/>
    <property type="project" value="InterPro"/>
</dbReference>
<dbReference type="InterPro" id="IPR036117">
    <property type="entry name" value="DhaL_dom_sf"/>
</dbReference>
<dbReference type="PANTHER" id="PTHR33434">
    <property type="entry name" value="DEGV DOMAIN-CONTAINING PROTEIN DR_1986-RELATED"/>
    <property type="match status" value="1"/>
</dbReference>
<dbReference type="InterPro" id="IPR048394">
    <property type="entry name" value="FakA-like_M"/>
</dbReference>
<dbReference type="SMART" id="SM01121">
    <property type="entry name" value="Dak1_2"/>
    <property type="match status" value="1"/>
</dbReference>
<proteinExistence type="predicted"/>
<gene>
    <name evidence="3" type="ORF">KM312_12745</name>
</gene>
<dbReference type="PROSITE" id="PS51480">
    <property type="entry name" value="DHAL"/>
    <property type="match status" value="1"/>
</dbReference>
<dbReference type="InterPro" id="IPR004007">
    <property type="entry name" value="DhaL_dom"/>
</dbReference>
<dbReference type="Pfam" id="PF13684">
    <property type="entry name" value="FakA-like_C"/>
    <property type="match status" value="1"/>
</dbReference>
<dbReference type="Pfam" id="PF21645">
    <property type="entry name" value="FakA-like_M"/>
    <property type="match status" value="1"/>
</dbReference>
<dbReference type="Pfam" id="PF02734">
    <property type="entry name" value="Dak2"/>
    <property type="match status" value="2"/>
</dbReference>
<dbReference type="Gene3D" id="1.25.40.340">
    <property type="match status" value="1"/>
</dbReference>
<sequence length="580" mass="59863">MASSQPTSLWTASGALTGAGLLTLLEAGLDRLRTKKAAIDRLNVFPVPDGDTGTNMALTMAEGVAAAREAARVPGAGVGAVAKAFSRGVLMGARGNSGVILSQLFRGFAERLAGSEAADVRAFAEALEAGVKTAYAAVMKPVEGTILTVAREAARSARQAVDGGRTGPFGRPAARPRTAHPAIAEAEALGAANAEAQAAWTALFAAWLEAAREALAKTPELLPTLRAAGVVDAGGSGLIVIFEGMAEALAGGLEGGASVPAGASGHADDRPPEGRPAAGPEAETFLGPEDHLPPDTRPEELRYGYCTEVIVRLEPNRASAFDLEAFREAVSRFGDSLLVAADDDLVKVHVHSETPGAVLDFVQGYGELVKIKIDNMREQIRRRLARATAAPGGQTMNPSAEAIVRAIRAARAETVFVLPNNKNVVLAAEQAAGLSGGAVVVPTTSVAAGLAAALAFHPAATPEENAARMQKAAEAVRAIEFTRAVRDAVYDGESIREGEWLALSGGALVARGEDLVKVALSALREAVDDEASVVTAYFGAGLPADVRDRLPAAIRQAFPDVDVETHDGGQPVYPLILAVE</sequence>
<feature type="domain" description="DhaL" evidence="2">
    <location>
        <begin position="19"/>
        <end position="247"/>
    </location>
</feature>
<evidence type="ECO:0000313" key="4">
    <source>
        <dbReference type="Proteomes" id="UP000748108"/>
    </source>
</evidence>
<dbReference type="GO" id="GO:0004371">
    <property type="term" value="F:glycerone kinase activity"/>
    <property type="evidence" value="ECO:0007669"/>
    <property type="project" value="InterPro"/>
</dbReference>
<evidence type="ECO:0000256" key="1">
    <source>
        <dbReference type="SAM" id="MobiDB-lite"/>
    </source>
</evidence>
<dbReference type="InterPro" id="IPR050270">
    <property type="entry name" value="DegV_domain_contain"/>
</dbReference>
<accession>A0A947D3R1</accession>
<protein>
    <submittedName>
        <fullName evidence="3">DAK2 domain-containing protein</fullName>
    </submittedName>
</protein>
<reference evidence="3" key="1">
    <citation type="journal article" date="2021" name="Microbiology">
        <title>Metagenomic Analysis of the Microbial Community in the Underground Coal Fire Area (Kemerovo Region, Russia) Revealed Predominance of Thermophilic Members of the Phyla Deinococcus-thermus, Aquificae, and Firmicutes.</title>
        <authorList>
            <person name="Kadnikov V."/>
            <person name="Mardanov A.V."/>
            <person name="Beletsky A.V."/>
            <person name="Karnachuk O.V."/>
            <person name="Ravin N.V."/>
        </authorList>
    </citation>
    <scope>NUCLEOTIDE SEQUENCE</scope>
    <source>
        <strain evidence="3">RBS10-49</strain>
    </source>
</reference>
<dbReference type="InterPro" id="IPR033470">
    <property type="entry name" value="FakA-like_C"/>
</dbReference>
<dbReference type="SUPFAM" id="SSF101473">
    <property type="entry name" value="DhaL-like"/>
    <property type="match status" value="1"/>
</dbReference>
<name>A0A947D3R1_HYDSH</name>
<evidence type="ECO:0000259" key="2">
    <source>
        <dbReference type="PROSITE" id="PS51480"/>
    </source>
</evidence>
<comment type="caution">
    <text evidence="3">The sequence shown here is derived from an EMBL/GenBank/DDBJ whole genome shotgun (WGS) entry which is preliminary data.</text>
</comment>
<feature type="compositionally biased region" description="Basic and acidic residues" evidence="1">
    <location>
        <begin position="288"/>
        <end position="298"/>
    </location>
</feature>
<evidence type="ECO:0000313" key="3">
    <source>
        <dbReference type="EMBL" id="MBT9283481.1"/>
    </source>
</evidence>
<feature type="region of interest" description="Disordered" evidence="1">
    <location>
        <begin position="260"/>
        <end position="298"/>
    </location>
</feature>
<dbReference type="EMBL" id="JAHHQF010000103">
    <property type="protein sequence ID" value="MBT9283481.1"/>
    <property type="molecule type" value="Genomic_DNA"/>
</dbReference>
<dbReference type="SMART" id="SM01120">
    <property type="entry name" value="Dak2"/>
    <property type="match status" value="1"/>
</dbReference>
<dbReference type="Proteomes" id="UP000748108">
    <property type="component" value="Unassembled WGS sequence"/>
</dbReference>
<dbReference type="AlphaFoldDB" id="A0A947D3R1"/>
<dbReference type="PANTHER" id="PTHR33434:SF4">
    <property type="entry name" value="PHOSPHATASE PROTEIN"/>
    <property type="match status" value="1"/>
</dbReference>
<organism evidence="3 4">
    <name type="scientific">Hydrogenibacillus schlegelii</name>
    <name type="common">Bacillus schlegelii</name>
    <dbReference type="NCBI Taxonomy" id="1484"/>
    <lineage>
        <taxon>Bacteria</taxon>
        <taxon>Bacillati</taxon>
        <taxon>Bacillota</taxon>
        <taxon>Bacilli</taxon>
        <taxon>Bacillales</taxon>
        <taxon>Bacillales Family X. Incertae Sedis</taxon>
        <taxon>Hydrogenibacillus</taxon>
    </lineage>
</organism>